<organism evidence="3 4">
    <name type="scientific">Riccia sorocarpa</name>
    <dbReference type="NCBI Taxonomy" id="122646"/>
    <lineage>
        <taxon>Eukaryota</taxon>
        <taxon>Viridiplantae</taxon>
        <taxon>Streptophyta</taxon>
        <taxon>Embryophyta</taxon>
        <taxon>Marchantiophyta</taxon>
        <taxon>Marchantiopsida</taxon>
        <taxon>Marchantiidae</taxon>
        <taxon>Marchantiales</taxon>
        <taxon>Ricciaceae</taxon>
        <taxon>Riccia</taxon>
    </lineage>
</organism>
<evidence type="ECO:0000313" key="4">
    <source>
        <dbReference type="Proteomes" id="UP001633002"/>
    </source>
</evidence>
<protein>
    <submittedName>
        <fullName evidence="3">Uncharacterized protein</fullName>
    </submittedName>
</protein>
<feature type="coiled-coil region" evidence="1">
    <location>
        <begin position="247"/>
        <end position="341"/>
    </location>
</feature>
<accession>A0ABD3HHM9</accession>
<feature type="region of interest" description="Disordered" evidence="2">
    <location>
        <begin position="387"/>
        <end position="415"/>
    </location>
</feature>
<proteinExistence type="predicted"/>
<dbReference type="AlphaFoldDB" id="A0ABD3HHM9"/>
<gene>
    <name evidence="3" type="ORF">R1sor_015143</name>
</gene>
<feature type="compositionally biased region" description="Polar residues" evidence="2">
    <location>
        <begin position="387"/>
        <end position="401"/>
    </location>
</feature>
<evidence type="ECO:0000313" key="3">
    <source>
        <dbReference type="EMBL" id="KAL3688834.1"/>
    </source>
</evidence>
<sequence>MSTDDRIRSMHCVEYTRSISRMCEVIEREGDKNESVMAIVAEVSKVLDGFKVLGRIYGDQLMRRIEEVRILQNEKEGLERKLHQLGIPPEVSSRFSGDSHLKCEEELDRLKLELAQLRSAYAVRTQDNRNWRTQALNLESKLRNLEGSAATNDPTFDPSKAHSEEICDLKKAHADEVTHLKKTHADEINRLWNAKAEQLKVHADDMSRMEKARLEEVGNLKAEMDRLRFEEVSNLKAEMDRMRLDEVSNMRAEMDRMRSALQEVQNQASTSGEEVRRERERNQVLADELRLQVDRNTQLEAKDQQLEEELRRETVRNEQLIELWKRESEEQEELKRQYKTLKAYLRCLGTKNPGDLHIELKVLERMELEEDILSSLKLILERSITKSSAGQPNPVTHSGNSGLRGGIEVLNLDDD</sequence>
<keyword evidence="1" id="KW-0175">Coiled coil</keyword>
<dbReference type="EMBL" id="JBJQOH010000004">
    <property type="protein sequence ID" value="KAL3688834.1"/>
    <property type="molecule type" value="Genomic_DNA"/>
</dbReference>
<reference evidence="3 4" key="1">
    <citation type="submission" date="2024-09" db="EMBL/GenBank/DDBJ databases">
        <title>Chromosome-scale assembly of Riccia sorocarpa.</title>
        <authorList>
            <person name="Paukszto L."/>
        </authorList>
    </citation>
    <scope>NUCLEOTIDE SEQUENCE [LARGE SCALE GENOMIC DNA]</scope>
    <source>
        <strain evidence="3">LP-2024</strain>
        <tissue evidence="3">Aerial parts of the thallus</tissue>
    </source>
</reference>
<comment type="caution">
    <text evidence="3">The sequence shown here is derived from an EMBL/GenBank/DDBJ whole genome shotgun (WGS) entry which is preliminary data.</text>
</comment>
<evidence type="ECO:0000256" key="1">
    <source>
        <dbReference type="SAM" id="Coils"/>
    </source>
</evidence>
<feature type="coiled-coil region" evidence="1">
    <location>
        <begin position="61"/>
        <end position="148"/>
    </location>
</feature>
<name>A0ABD3HHM9_9MARC</name>
<keyword evidence="4" id="KW-1185">Reference proteome</keyword>
<dbReference type="Proteomes" id="UP001633002">
    <property type="component" value="Unassembled WGS sequence"/>
</dbReference>
<evidence type="ECO:0000256" key="2">
    <source>
        <dbReference type="SAM" id="MobiDB-lite"/>
    </source>
</evidence>